<evidence type="ECO:0000313" key="2">
    <source>
        <dbReference type="EMBL" id="OGG72865.1"/>
    </source>
</evidence>
<comment type="similarity">
    <text evidence="1">Belongs to the PemK/MazF family.</text>
</comment>
<dbReference type="EC" id="3.1.-.-" evidence="1"/>
<dbReference type="InterPro" id="IPR011067">
    <property type="entry name" value="Plasmid_toxin/cell-grow_inhib"/>
</dbReference>
<dbReference type="SUPFAM" id="SSF50118">
    <property type="entry name" value="Cell growth inhibitor/plasmid maintenance toxic component"/>
    <property type="match status" value="1"/>
</dbReference>
<evidence type="ECO:0000256" key="1">
    <source>
        <dbReference type="PIRNR" id="PIRNR033490"/>
    </source>
</evidence>
<dbReference type="GO" id="GO:0016787">
    <property type="term" value="F:hydrolase activity"/>
    <property type="evidence" value="ECO:0007669"/>
    <property type="project" value="UniProtKB-KW"/>
</dbReference>
<protein>
    <recommendedName>
        <fullName evidence="1">mRNA interferase</fullName>
        <ecNumber evidence="1">3.1.-.-</ecNumber>
    </recommendedName>
</protein>
<keyword evidence="1" id="KW-0255">Endonuclease</keyword>
<dbReference type="AlphaFoldDB" id="A0A1F6EGT0"/>
<dbReference type="InterPro" id="IPR003477">
    <property type="entry name" value="PemK-like"/>
</dbReference>
<dbReference type="EMBL" id="MFLY01000027">
    <property type="protein sequence ID" value="OGG72865.1"/>
    <property type="molecule type" value="Genomic_DNA"/>
</dbReference>
<gene>
    <name evidence="2" type="ORF">A3A38_04995</name>
</gene>
<proteinExistence type="inferred from homology"/>
<dbReference type="Pfam" id="PF02452">
    <property type="entry name" value="PemK_toxin"/>
    <property type="match status" value="1"/>
</dbReference>
<dbReference type="PIRSF" id="PIRSF033490">
    <property type="entry name" value="MazF"/>
    <property type="match status" value="1"/>
</dbReference>
<evidence type="ECO:0000313" key="3">
    <source>
        <dbReference type="Proteomes" id="UP000177306"/>
    </source>
</evidence>
<keyword evidence="1" id="KW-0540">Nuclease</keyword>
<comment type="caution">
    <text evidence="2">The sequence shown here is derived from an EMBL/GenBank/DDBJ whole genome shotgun (WGS) entry which is preliminary data.</text>
</comment>
<dbReference type="PANTHER" id="PTHR33988">
    <property type="entry name" value="ENDORIBONUCLEASE MAZF-RELATED"/>
    <property type="match status" value="1"/>
</dbReference>
<dbReference type="PANTHER" id="PTHR33988:SF2">
    <property type="entry name" value="ENDORIBONUCLEASE MAZF"/>
    <property type="match status" value="1"/>
</dbReference>
<dbReference type="Proteomes" id="UP000177306">
    <property type="component" value="Unassembled WGS sequence"/>
</dbReference>
<dbReference type="Gene3D" id="2.30.30.110">
    <property type="match status" value="1"/>
</dbReference>
<comment type="function">
    <text evidence="1">Toxic component of a type II toxin-antitoxin (TA) system.</text>
</comment>
<organism evidence="2 3">
    <name type="scientific">Candidatus Kaiserbacteria bacterium RIFCSPLOWO2_01_FULL_53_17</name>
    <dbReference type="NCBI Taxonomy" id="1798511"/>
    <lineage>
        <taxon>Bacteria</taxon>
        <taxon>Candidatus Kaiseribacteriota</taxon>
    </lineage>
</organism>
<accession>A0A1F6EGT0</accession>
<dbReference type="GO" id="GO:0004521">
    <property type="term" value="F:RNA endonuclease activity"/>
    <property type="evidence" value="ECO:0007669"/>
    <property type="project" value="TreeGrafter"/>
</dbReference>
<reference evidence="2 3" key="1">
    <citation type="journal article" date="2016" name="Nat. Commun.">
        <title>Thousands of microbial genomes shed light on interconnected biogeochemical processes in an aquifer system.</title>
        <authorList>
            <person name="Anantharaman K."/>
            <person name="Brown C.T."/>
            <person name="Hug L.A."/>
            <person name="Sharon I."/>
            <person name="Castelle C.J."/>
            <person name="Probst A.J."/>
            <person name="Thomas B.C."/>
            <person name="Singh A."/>
            <person name="Wilkins M.J."/>
            <person name="Karaoz U."/>
            <person name="Brodie E.L."/>
            <person name="Williams K.H."/>
            <person name="Hubbard S.S."/>
            <person name="Banfield J.F."/>
        </authorList>
    </citation>
    <scope>NUCLEOTIDE SEQUENCE [LARGE SCALE GENOMIC DNA]</scope>
</reference>
<sequence>MIPFRGDVYVVNFDPTIGSEIKKTRPAVVLQNNVGNRHSAVTIVAAISSQFGDELYPTEVFIEPPEGGLEKKCVVLLNQIRTVDKRRLTKKLGVLKRETMMRVDQALEISLGLAGV</sequence>
<name>A0A1F6EGT0_9BACT</name>
<dbReference type="GO" id="GO:0003677">
    <property type="term" value="F:DNA binding"/>
    <property type="evidence" value="ECO:0007669"/>
    <property type="project" value="InterPro"/>
</dbReference>
<dbReference type="GO" id="GO:0016075">
    <property type="term" value="P:rRNA catabolic process"/>
    <property type="evidence" value="ECO:0007669"/>
    <property type="project" value="TreeGrafter"/>
</dbReference>
<keyword evidence="1" id="KW-0378">Hydrolase</keyword>
<dbReference type="GO" id="GO:0006402">
    <property type="term" value="P:mRNA catabolic process"/>
    <property type="evidence" value="ECO:0007669"/>
    <property type="project" value="TreeGrafter"/>
</dbReference>